<reference evidence="2 4" key="2">
    <citation type="journal article" date="2014" name="BMC Genomics">
        <title>An improved genome release (version Mt4.0) for the model legume Medicago truncatula.</title>
        <authorList>
            <person name="Tang H."/>
            <person name="Krishnakumar V."/>
            <person name="Bidwell S."/>
            <person name="Rosen B."/>
            <person name="Chan A."/>
            <person name="Zhou S."/>
            <person name="Gentzbittel L."/>
            <person name="Childs K.L."/>
            <person name="Yandell M."/>
            <person name="Gundlach H."/>
            <person name="Mayer K.F."/>
            <person name="Schwartz D.C."/>
            <person name="Town C.D."/>
        </authorList>
    </citation>
    <scope>GENOME REANNOTATION</scope>
    <source>
        <strain evidence="2">A17</strain>
        <strain evidence="3 4">cv. Jemalong A17</strain>
    </source>
</reference>
<dbReference type="HOGENOM" id="CLU_1417101_0_0_1"/>
<dbReference type="InterPro" id="IPR038718">
    <property type="entry name" value="SNF2-like_sf"/>
</dbReference>
<proteinExistence type="predicted"/>
<accession>A0A072TVK0</accession>
<organism evidence="2 4">
    <name type="scientific">Medicago truncatula</name>
    <name type="common">Barrel medic</name>
    <name type="synonym">Medicago tribuloides</name>
    <dbReference type="NCBI Taxonomy" id="3880"/>
    <lineage>
        <taxon>Eukaryota</taxon>
        <taxon>Viridiplantae</taxon>
        <taxon>Streptophyta</taxon>
        <taxon>Embryophyta</taxon>
        <taxon>Tracheophyta</taxon>
        <taxon>Spermatophyta</taxon>
        <taxon>Magnoliopsida</taxon>
        <taxon>eudicotyledons</taxon>
        <taxon>Gunneridae</taxon>
        <taxon>Pentapetalae</taxon>
        <taxon>rosids</taxon>
        <taxon>fabids</taxon>
        <taxon>Fabales</taxon>
        <taxon>Fabaceae</taxon>
        <taxon>Papilionoideae</taxon>
        <taxon>50 kb inversion clade</taxon>
        <taxon>NPAAA clade</taxon>
        <taxon>Hologalegina</taxon>
        <taxon>IRL clade</taxon>
        <taxon>Trifolieae</taxon>
        <taxon>Medicago</taxon>
    </lineage>
</organism>
<evidence type="ECO:0000259" key="1">
    <source>
        <dbReference type="Pfam" id="PF00176"/>
    </source>
</evidence>
<dbReference type="Gene3D" id="3.40.50.10810">
    <property type="entry name" value="Tandem AAA-ATPase domain"/>
    <property type="match status" value="1"/>
</dbReference>
<dbReference type="STRING" id="3880.A0A072TVK0"/>
<keyword evidence="4" id="KW-1185">Reference proteome</keyword>
<dbReference type="InterPro" id="IPR000330">
    <property type="entry name" value="SNF2_N"/>
</dbReference>
<evidence type="ECO:0000313" key="3">
    <source>
        <dbReference type="EnsemblPlants" id="KEH21462"/>
    </source>
</evidence>
<dbReference type="AlphaFoldDB" id="A0A072TVK0"/>
<dbReference type="EMBL" id="CM001223">
    <property type="protein sequence ID" value="KEH21462.1"/>
    <property type="molecule type" value="Genomic_DNA"/>
</dbReference>
<name>A0A072TVK0_MEDTR</name>
<reference evidence="3" key="3">
    <citation type="submission" date="2015-04" db="UniProtKB">
        <authorList>
            <consortium name="EnsemblPlants"/>
        </authorList>
    </citation>
    <scope>IDENTIFICATION</scope>
    <source>
        <strain evidence="3">cv. Jemalong A17</strain>
    </source>
</reference>
<dbReference type="Proteomes" id="UP000002051">
    <property type="component" value="Unassembled WGS sequence"/>
</dbReference>
<evidence type="ECO:0000313" key="2">
    <source>
        <dbReference type="EMBL" id="KEH21462.1"/>
    </source>
</evidence>
<dbReference type="PANTHER" id="PTHR10799">
    <property type="entry name" value="SNF2/RAD54 HELICASE FAMILY"/>
    <property type="match status" value="1"/>
</dbReference>
<dbReference type="GO" id="GO:0005524">
    <property type="term" value="F:ATP binding"/>
    <property type="evidence" value="ECO:0007669"/>
    <property type="project" value="InterPro"/>
</dbReference>
<reference evidence="2 4" key="1">
    <citation type="journal article" date="2011" name="Nature">
        <title>The Medicago genome provides insight into the evolution of rhizobial symbioses.</title>
        <authorList>
            <person name="Young N.D."/>
            <person name="Debelle F."/>
            <person name="Oldroyd G.E."/>
            <person name="Geurts R."/>
            <person name="Cannon S.B."/>
            <person name="Udvardi M.K."/>
            <person name="Benedito V.A."/>
            <person name="Mayer K.F."/>
            <person name="Gouzy J."/>
            <person name="Schoof H."/>
            <person name="Van de Peer Y."/>
            <person name="Proost S."/>
            <person name="Cook D.R."/>
            <person name="Meyers B.C."/>
            <person name="Spannagl M."/>
            <person name="Cheung F."/>
            <person name="De Mita S."/>
            <person name="Krishnakumar V."/>
            <person name="Gundlach H."/>
            <person name="Zhou S."/>
            <person name="Mudge J."/>
            <person name="Bharti A.K."/>
            <person name="Murray J.D."/>
            <person name="Naoumkina M.A."/>
            <person name="Rosen B."/>
            <person name="Silverstein K.A."/>
            <person name="Tang H."/>
            <person name="Rombauts S."/>
            <person name="Zhao P.X."/>
            <person name="Zhou P."/>
            <person name="Barbe V."/>
            <person name="Bardou P."/>
            <person name="Bechner M."/>
            <person name="Bellec A."/>
            <person name="Berger A."/>
            <person name="Berges H."/>
            <person name="Bidwell S."/>
            <person name="Bisseling T."/>
            <person name="Choisne N."/>
            <person name="Couloux A."/>
            <person name="Denny R."/>
            <person name="Deshpande S."/>
            <person name="Dai X."/>
            <person name="Doyle J.J."/>
            <person name="Dudez A.M."/>
            <person name="Farmer A.D."/>
            <person name="Fouteau S."/>
            <person name="Franken C."/>
            <person name="Gibelin C."/>
            <person name="Gish J."/>
            <person name="Goldstein S."/>
            <person name="Gonzalez A.J."/>
            <person name="Green P.J."/>
            <person name="Hallab A."/>
            <person name="Hartog M."/>
            <person name="Hua A."/>
            <person name="Humphray S.J."/>
            <person name="Jeong D.H."/>
            <person name="Jing Y."/>
            <person name="Jocker A."/>
            <person name="Kenton S.M."/>
            <person name="Kim D.J."/>
            <person name="Klee K."/>
            <person name="Lai H."/>
            <person name="Lang C."/>
            <person name="Lin S."/>
            <person name="Macmil S.L."/>
            <person name="Magdelenat G."/>
            <person name="Matthews L."/>
            <person name="McCorrison J."/>
            <person name="Monaghan E.L."/>
            <person name="Mun J.H."/>
            <person name="Najar F.Z."/>
            <person name="Nicholson C."/>
            <person name="Noirot C."/>
            <person name="O'Bleness M."/>
            <person name="Paule C.R."/>
            <person name="Poulain J."/>
            <person name="Prion F."/>
            <person name="Qin B."/>
            <person name="Qu C."/>
            <person name="Retzel E.F."/>
            <person name="Riddle C."/>
            <person name="Sallet E."/>
            <person name="Samain S."/>
            <person name="Samson N."/>
            <person name="Sanders I."/>
            <person name="Saurat O."/>
            <person name="Scarpelli C."/>
            <person name="Schiex T."/>
            <person name="Segurens B."/>
            <person name="Severin A.J."/>
            <person name="Sherrier D.J."/>
            <person name="Shi R."/>
            <person name="Sims S."/>
            <person name="Singer S.R."/>
            <person name="Sinharoy S."/>
            <person name="Sterck L."/>
            <person name="Viollet A."/>
            <person name="Wang B.B."/>
            <person name="Wang K."/>
            <person name="Wang M."/>
            <person name="Wang X."/>
            <person name="Warfsmann J."/>
            <person name="Weissenbach J."/>
            <person name="White D.D."/>
            <person name="White J.D."/>
            <person name="Wiley G.B."/>
            <person name="Wincker P."/>
            <person name="Xing Y."/>
            <person name="Yang L."/>
            <person name="Yao Z."/>
            <person name="Ying F."/>
            <person name="Zhai J."/>
            <person name="Zhou L."/>
            <person name="Zuber A."/>
            <person name="Denarie J."/>
            <person name="Dixon R.A."/>
            <person name="May G.D."/>
            <person name="Schwartz D.C."/>
            <person name="Rogers J."/>
            <person name="Quetier F."/>
            <person name="Town C.D."/>
            <person name="Roe B.A."/>
        </authorList>
    </citation>
    <scope>NUCLEOTIDE SEQUENCE [LARGE SCALE GENOMIC DNA]</scope>
    <source>
        <strain evidence="2">A17</strain>
        <strain evidence="3 4">cv. Jemalong A17</strain>
    </source>
</reference>
<protein>
    <submittedName>
        <fullName evidence="2">SNF2 family amino-terminal protein</fullName>
    </submittedName>
</protein>
<gene>
    <name evidence="2" type="ordered locus">MTR_7g405850</name>
</gene>
<dbReference type="SUPFAM" id="SSF52540">
    <property type="entry name" value="P-loop containing nucleoside triphosphate hydrolases"/>
    <property type="match status" value="1"/>
</dbReference>
<evidence type="ECO:0000313" key="4">
    <source>
        <dbReference type="Proteomes" id="UP000002051"/>
    </source>
</evidence>
<dbReference type="EnsemblPlants" id="KEH21462">
    <property type="protein sequence ID" value="KEH21462"/>
    <property type="gene ID" value="MTR_7g405850"/>
</dbReference>
<feature type="domain" description="SNF2 N-terminal" evidence="1">
    <location>
        <begin position="17"/>
        <end position="160"/>
    </location>
</feature>
<sequence>MNGVLAYEKIEENIDKVLYLLSYLQQLRKINGPHLILTPKLMMDHWIDKINKIVPELNIVKYLDLKEASLSHLHICIASFKDVAKESKLSKIKWRCTIVDDIHLVTKEKSVLSKMLMSIESRSSMVITRTLPKLDGDLSELPIFLNFWLPKVFITNRKYKFGLAQKPVFIEMMKAIYSSFPSQYPKSELPQN</sequence>
<dbReference type="InterPro" id="IPR027417">
    <property type="entry name" value="P-loop_NTPase"/>
</dbReference>
<dbReference type="Pfam" id="PF00176">
    <property type="entry name" value="SNF2-rel_dom"/>
    <property type="match status" value="1"/>
</dbReference>